<gene>
    <name evidence="8" type="ORF">cyc_08385</name>
</gene>
<feature type="compositionally biased region" description="Basic and acidic residues" evidence="6">
    <location>
        <begin position="1"/>
        <end position="11"/>
    </location>
</feature>
<dbReference type="VEuPathDB" id="ToxoDB:cyc_08385"/>
<evidence type="ECO:0000256" key="2">
    <source>
        <dbReference type="ARBA" id="ARBA00022448"/>
    </source>
</evidence>
<evidence type="ECO:0000256" key="6">
    <source>
        <dbReference type="SAM" id="MobiDB-lite"/>
    </source>
</evidence>
<feature type="transmembrane region" description="Helical" evidence="7">
    <location>
        <begin position="192"/>
        <end position="211"/>
    </location>
</feature>
<dbReference type="InterPro" id="IPR001046">
    <property type="entry name" value="NRAMP_fam"/>
</dbReference>
<dbReference type="EMBL" id="JROU02000700">
    <property type="protein sequence ID" value="OEH78531.1"/>
    <property type="molecule type" value="Genomic_DNA"/>
</dbReference>
<keyword evidence="5 7" id="KW-0472">Membrane</keyword>
<accession>A0A1D3D510</accession>
<dbReference type="GO" id="GO:0005384">
    <property type="term" value="F:manganese ion transmembrane transporter activity"/>
    <property type="evidence" value="ECO:0007669"/>
    <property type="project" value="TreeGrafter"/>
</dbReference>
<dbReference type="GO" id="GO:0005886">
    <property type="term" value="C:plasma membrane"/>
    <property type="evidence" value="ECO:0007669"/>
    <property type="project" value="TreeGrafter"/>
</dbReference>
<dbReference type="InParanoid" id="A0A1D3D510"/>
<evidence type="ECO:0000313" key="8">
    <source>
        <dbReference type="EMBL" id="OEH78531.1"/>
    </source>
</evidence>
<keyword evidence="2" id="KW-0813">Transport</keyword>
<evidence type="ECO:0000313" key="9">
    <source>
        <dbReference type="Proteomes" id="UP000095192"/>
    </source>
</evidence>
<evidence type="ECO:0000256" key="7">
    <source>
        <dbReference type="SAM" id="Phobius"/>
    </source>
</evidence>
<keyword evidence="9" id="KW-1185">Reference proteome</keyword>
<feature type="transmembrane region" description="Helical" evidence="7">
    <location>
        <begin position="297"/>
        <end position="318"/>
    </location>
</feature>
<dbReference type="PANTHER" id="PTHR11706:SF33">
    <property type="entry name" value="NATURAL RESISTANCE-ASSOCIATED MACROPHAGE PROTEIN 2"/>
    <property type="match status" value="1"/>
</dbReference>
<dbReference type="PANTHER" id="PTHR11706">
    <property type="entry name" value="SOLUTE CARRIER PROTEIN FAMILY 11 MEMBER"/>
    <property type="match status" value="1"/>
</dbReference>
<organism evidence="8 9">
    <name type="scientific">Cyclospora cayetanensis</name>
    <dbReference type="NCBI Taxonomy" id="88456"/>
    <lineage>
        <taxon>Eukaryota</taxon>
        <taxon>Sar</taxon>
        <taxon>Alveolata</taxon>
        <taxon>Apicomplexa</taxon>
        <taxon>Conoidasida</taxon>
        <taxon>Coccidia</taxon>
        <taxon>Eucoccidiorida</taxon>
        <taxon>Eimeriorina</taxon>
        <taxon>Eimeriidae</taxon>
        <taxon>Cyclospora</taxon>
    </lineage>
</organism>
<dbReference type="PRINTS" id="PR00447">
    <property type="entry name" value="NATRESASSCMP"/>
</dbReference>
<protein>
    <submittedName>
        <fullName evidence="8">Divalent metal</fullName>
    </submittedName>
</protein>
<evidence type="ECO:0000256" key="5">
    <source>
        <dbReference type="ARBA" id="ARBA00023136"/>
    </source>
</evidence>
<evidence type="ECO:0000256" key="3">
    <source>
        <dbReference type="ARBA" id="ARBA00022692"/>
    </source>
</evidence>
<dbReference type="AlphaFoldDB" id="A0A1D3D510"/>
<dbReference type="GO" id="GO:0015086">
    <property type="term" value="F:cadmium ion transmembrane transporter activity"/>
    <property type="evidence" value="ECO:0007669"/>
    <property type="project" value="TreeGrafter"/>
</dbReference>
<feature type="region of interest" description="Disordered" evidence="6">
    <location>
        <begin position="1"/>
        <end position="78"/>
    </location>
</feature>
<keyword evidence="4 7" id="KW-1133">Transmembrane helix</keyword>
<keyword evidence="3 7" id="KW-0812">Transmembrane</keyword>
<dbReference type="Pfam" id="PF01566">
    <property type="entry name" value="Nramp"/>
    <property type="match status" value="1"/>
</dbReference>
<dbReference type="VEuPathDB" id="ToxoDB:LOC34624126"/>
<feature type="compositionally biased region" description="Polar residues" evidence="6">
    <location>
        <begin position="67"/>
        <end position="78"/>
    </location>
</feature>
<reference evidence="8 9" key="1">
    <citation type="journal article" date="2016" name="BMC Genomics">
        <title>Comparative genomics reveals Cyclospora cayetanensis possesses coccidia-like metabolism and invasion components but unique surface antigens.</title>
        <authorList>
            <person name="Liu S."/>
            <person name="Wang L."/>
            <person name="Zheng H."/>
            <person name="Xu Z."/>
            <person name="Roellig D.M."/>
            <person name="Li N."/>
            <person name="Frace M.A."/>
            <person name="Tang K."/>
            <person name="Arrowood M.J."/>
            <person name="Moss D.M."/>
            <person name="Zhang L."/>
            <person name="Feng Y."/>
            <person name="Xiao L."/>
        </authorList>
    </citation>
    <scope>NUCLEOTIDE SEQUENCE [LARGE SCALE GENOMIC DNA]</scope>
    <source>
        <strain evidence="8 9">CHN_HEN01</strain>
    </source>
</reference>
<feature type="compositionally biased region" description="Low complexity" evidence="6">
    <location>
        <begin position="19"/>
        <end position="33"/>
    </location>
</feature>
<proteinExistence type="predicted"/>
<feature type="compositionally biased region" description="Polar residues" evidence="6">
    <location>
        <begin position="40"/>
        <end position="50"/>
    </location>
</feature>
<dbReference type="NCBIfam" id="NF037982">
    <property type="entry name" value="Nramp_1"/>
    <property type="match status" value="1"/>
</dbReference>
<dbReference type="Proteomes" id="UP000095192">
    <property type="component" value="Unassembled WGS sequence"/>
</dbReference>
<comment type="subcellular location">
    <subcellularLocation>
        <location evidence="1">Membrane</location>
        <topology evidence="1">Multi-pass membrane protein</topology>
    </subcellularLocation>
</comment>
<feature type="transmembrane region" description="Helical" evidence="7">
    <location>
        <begin position="232"/>
        <end position="254"/>
    </location>
</feature>
<evidence type="ECO:0000256" key="4">
    <source>
        <dbReference type="ARBA" id="ARBA00022989"/>
    </source>
</evidence>
<sequence length="448" mass="47401">MSGEPHQRESHLPPTARRGLLSVSTTDSSSWGSNCRGKAGSNSCRSSNAMPCSEKTPSKAAGEGSRRSSCASDVPDSSNVAMQLPCSEELSACNSSSTESLSDVDPLEEMAYSDAALVGEATGQETVWRVPLLHGLPEGGFLGPGWLVAMAYLDPGNLEADMQAGAARGSFSAAGSPYAGEEPAQSGYGYSMLWLLLWGHAFGGVFQVLAARLGNVTNADLATLCRKEYGAIACFFLWLATEAAIIGADFQAVIGSALALQVLLGLPMWLGVCLTLVDCLSVLAFKGSGSRGLERVFGCLILVMATCFGVNVCLSRPSLLLLLRGLALPSVPASRQEAASLLSMLGCILMPHGLYLHSALVKSRKVDRHNPEKVMEANYYFGLEAALALTVSFMCDKRCALLCMQTPLLLRLALLQHCLSFLHEAEHSAPACVAPLSESLPFKGRMPC</sequence>
<dbReference type="GO" id="GO:0034755">
    <property type="term" value="P:iron ion transmembrane transport"/>
    <property type="evidence" value="ECO:0007669"/>
    <property type="project" value="TreeGrafter"/>
</dbReference>
<name>A0A1D3D510_9EIME</name>
<feature type="transmembrane region" description="Helical" evidence="7">
    <location>
        <begin position="338"/>
        <end position="356"/>
    </location>
</feature>
<comment type="caution">
    <text evidence="8">The sequence shown here is derived from an EMBL/GenBank/DDBJ whole genome shotgun (WGS) entry which is preliminary data.</text>
</comment>
<evidence type="ECO:0000256" key="1">
    <source>
        <dbReference type="ARBA" id="ARBA00004141"/>
    </source>
</evidence>
<feature type="transmembrane region" description="Helical" evidence="7">
    <location>
        <begin position="266"/>
        <end position="285"/>
    </location>
</feature>